<dbReference type="SUPFAM" id="SSF51161">
    <property type="entry name" value="Trimeric LpxA-like enzymes"/>
    <property type="match status" value="1"/>
</dbReference>
<dbReference type="Pfam" id="PF00483">
    <property type="entry name" value="NTP_transferase"/>
    <property type="match status" value="1"/>
</dbReference>
<dbReference type="InterPro" id="IPR023049">
    <property type="entry name" value="GlgC_bac"/>
</dbReference>
<dbReference type="CDD" id="cd02508">
    <property type="entry name" value="ADP_Glucose_PP"/>
    <property type="match status" value="1"/>
</dbReference>
<dbReference type="InterPro" id="IPR011831">
    <property type="entry name" value="ADP-Glc_PPase"/>
</dbReference>
<dbReference type="Gene3D" id="2.160.10.10">
    <property type="entry name" value="Hexapeptide repeat proteins"/>
    <property type="match status" value="1"/>
</dbReference>
<dbReference type="CDD" id="cd04651">
    <property type="entry name" value="LbH_G1P_AT_C"/>
    <property type="match status" value="1"/>
</dbReference>
<dbReference type="Gene3D" id="3.90.550.10">
    <property type="entry name" value="Spore Coat Polysaccharide Biosynthesis Protein SpsA, Chain A"/>
    <property type="match status" value="1"/>
</dbReference>
<comment type="caution">
    <text evidence="9">Lacks conserved residue(s) required for the propagation of feature annotation.</text>
</comment>
<evidence type="ECO:0000256" key="4">
    <source>
        <dbReference type="ARBA" id="ARBA00022695"/>
    </source>
</evidence>
<evidence type="ECO:0000256" key="5">
    <source>
        <dbReference type="ARBA" id="ARBA00022741"/>
    </source>
</evidence>
<reference evidence="12" key="1">
    <citation type="submission" date="2021-02" db="EMBL/GenBank/DDBJ databases">
        <title>Natronogracilivirga saccharolytica gen. nov. sp. nov. a new anaerobic, haloalkiliphilic carbohydrate-fermenting bacterium from soda lake and proposing of Cyclonatronumiaceae fam. nov. in the phylum Balneolaeota.</title>
        <authorList>
            <person name="Zhilina T.N."/>
            <person name="Sorokin D.Y."/>
            <person name="Zavarzina D.G."/>
            <person name="Toshchakov S.V."/>
            <person name="Kublanov I.V."/>
        </authorList>
    </citation>
    <scope>NUCLEOTIDE SEQUENCE</scope>
    <source>
        <strain evidence="12">Z-1702</strain>
    </source>
</reference>
<keyword evidence="4 9" id="KW-0548">Nucleotidyltransferase</keyword>
<comment type="caution">
    <text evidence="12">The sequence shown here is derived from an EMBL/GenBank/DDBJ whole genome shotgun (WGS) entry which is preliminary data.</text>
</comment>
<evidence type="ECO:0000313" key="13">
    <source>
        <dbReference type="Proteomes" id="UP000673975"/>
    </source>
</evidence>
<dbReference type="Proteomes" id="UP000673975">
    <property type="component" value="Unassembled WGS sequence"/>
</dbReference>
<gene>
    <name evidence="9 12" type="primary">glgC</name>
    <name evidence="12" type="ORF">NATSA_03765</name>
</gene>
<dbReference type="EMBL" id="JAFIDN010000002">
    <property type="protein sequence ID" value="MBP3191774.1"/>
    <property type="molecule type" value="Genomic_DNA"/>
</dbReference>
<comment type="similarity">
    <text evidence="1 9">Belongs to the bacterial/plant glucose-1-phosphate adenylyltransferase family.</text>
</comment>
<comment type="pathway">
    <text evidence="9">Glycan biosynthesis; glycogen biosynthesis.</text>
</comment>
<dbReference type="AlphaFoldDB" id="A0A8J7RQ02"/>
<keyword evidence="6 9" id="KW-0067">ATP-binding</keyword>
<dbReference type="GO" id="GO:0005524">
    <property type="term" value="F:ATP binding"/>
    <property type="evidence" value="ECO:0007669"/>
    <property type="project" value="UniProtKB-KW"/>
</dbReference>
<organism evidence="12 13">
    <name type="scientific">Natronogracilivirga saccharolytica</name>
    <dbReference type="NCBI Taxonomy" id="2812953"/>
    <lineage>
        <taxon>Bacteria</taxon>
        <taxon>Pseudomonadati</taxon>
        <taxon>Balneolota</taxon>
        <taxon>Balneolia</taxon>
        <taxon>Balneolales</taxon>
        <taxon>Cyclonatronaceae</taxon>
        <taxon>Natronogracilivirga</taxon>
    </lineage>
</organism>
<keyword evidence="5 9" id="KW-0547">Nucleotide-binding</keyword>
<evidence type="ECO:0000256" key="1">
    <source>
        <dbReference type="ARBA" id="ARBA00010443"/>
    </source>
</evidence>
<dbReference type="InterPro" id="IPR005836">
    <property type="entry name" value="ADP_Glu_pyroP_CS"/>
</dbReference>
<comment type="function">
    <text evidence="9">Involved in the biosynthesis of ADP-glucose, a building block required for the elongation reactions to produce glycogen. Catalyzes the reaction between ATP and alpha-D-glucose 1-phosphate (G1P) to produce pyrophosphate and ADP-Glc.</text>
</comment>
<dbReference type="HAMAP" id="MF_00624">
    <property type="entry name" value="GlgC"/>
    <property type="match status" value="1"/>
</dbReference>
<sequence length="441" mass="49974">MHTAKPSLSTPPPKKGSVLCMILAGGRGSRLADLTRWRVKPAVPFGGKYRIIDFTLSNCINSDLRKIAVLTQYKSQSLIRHIYHGWNVFNSEFGEFIEVVPAQQRNRNDWFRGTADAVFQNMDFIVRNNPQWVLVLGGDHVYSMDYNYILQFHRERNADVTIASVPVTLKEGSACGVLEIDDSGHVERFVEKPEKPVPIPDQPDYCLASMGIYVFNTQFLTRKLIENDKKPGTAHDFGRDILPASVTNPSDRVFSWTFWNEEQNRPGYWRDVGTVDSYWKANMDLVSVSPEFNLYDRSWPIRSCLAQFPPAKFVFNDSNRRGMAVDSLVSEGSIISGSLVERSLISTNVYIMDARISDSVILPDVVINNNARIRNAIIDKYCVIPEGIVIGESVEEDGKWFHITDGGIVLVTPEMLNTREKYRRTSDSQYLAMRLNISGES</sequence>
<dbReference type="GO" id="GO:0005978">
    <property type="term" value="P:glycogen biosynthetic process"/>
    <property type="evidence" value="ECO:0007669"/>
    <property type="project" value="UniProtKB-UniRule"/>
</dbReference>
<feature type="binding site" evidence="9">
    <location>
        <position position="176"/>
    </location>
    <ligand>
        <name>alpha-D-glucose 1-phosphate</name>
        <dbReference type="ChEBI" id="CHEBI:58601"/>
    </ligand>
</feature>
<keyword evidence="7 9" id="KW-0320">Glycogen biosynthesis</keyword>
<dbReference type="InterPro" id="IPR005835">
    <property type="entry name" value="NTP_transferase_dom"/>
</dbReference>
<comment type="subunit">
    <text evidence="9">Homotetramer.</text>
</comment>
<evidence type="ECO:0000259" key="10">
    <source>
        <dbReference type="Pfam" id="PF00483"/>
    </source>
</evidence>
<dbReference type="NCBIfam" id="NF002023">
    <property type="entry name" value="PRK00844.1"/>
    <property type="match status" value="1"/>
</dbReference>
<dbReference type="SUPFAM" id="SSF53448">
    <property type="entry name" value="Nucleotide-diphospho-sugar transferases"/>
    <property type="match status" value="1"/>
</dbReference>
<dbReference type="InterPro" id="IPR011004">
    <property type="entry name" value="Trimer_LpxA-like_sf"/>
</dbReference>
<evidence type="ECO:0000256" key="3">
    <source>
        <dbReference type="ARBA" id="ARBA00022679"/>
    </source>
</evidence>
<dbReference type="PANTHER" id="PTHR43523:SF2">
    <property type="entry name" value="GLUCOSE-1-PHOSPHATE ADENYLYLTRANSFERASE"/>
    <property type="match status" value="1"/>
</dbReference>
<feature type="binding site" evidence="9">
    <location>
        <position position="209"/>
    </location>
    <ligand>
        <name>alpha-D-glucose 1-phosphate</name>
        <dbReference type="ChEBI" id="CHEBI:58601"/>
    </ligand>
</feature>
<comment type="catalytic activity">
    <reaction evidence="9">
        <text>alpha-D-glucose 1-phosphate + ATP + H(+) = ADP-alpha-D-glucose + diphosphate</text>
        <dbReference type="Rhea" id="RHEA:12120"/>
        <dbReference type="ChEBI" id="CHEBI:15378"/>
        <dbReference type="ChEBI" id="CHEBI:30616"/>
        <dbReference type="ChEBI" id="CHEBI:33019"/>
        <dbReference type="ChEBI" id="CHEBI:57498"/>
        <dbReference type="ChEBI" id="CHEBI:58601"/>
        <dbReference type="EC" id="2.7.7.27"/>
    </reaction>
</comment>
<keyword evidence="2 9" id="KW-0321">Glycogen metabolism</keyword>
<name>A0A8J7RQ02_9BACT</name>
<accession>A0A8J7RQ02</accession>
<evidence type="ECO:0000256" key="7">
    <source>
        <dbReference type="ARBA" id="ARBA00023056"/>
    </source>
</evidence>
<evidence type="ECO:0000256" key="9">
    <source>
        <dbReference type="HAMAP-Rule" id="MF_00624"/>
    </source>
</evidence>
<dbReference type="NCBIfam" id="NF001947">
    <property type="entry name" value="PRK00725.1"/>
    <property type="match status" value="1"/>
</dbReference>
<dbReference type="Pfam" id="PF24894">
    <property type="entry name" value="Hexapep_GlmU"/>
    <property type="match status" value="1"/>
</dbReference>
<dbReference type="PANTHER" id="PTHR43523">
    <property type="entry name" value="GLUCOSE-1-PHOSPHATE ADENYLYLTRANSFERASE-RELATED"/>
    <property type="match status" value="1"/>
</dbReference>
<dbReference type="NCBIfam" id="TIGR02091">
    <property type="entry name" value="glgC"/>
    <property type="match status" value="1"/>
</dbReference>
<dbReference type="InterPro" id="IPR029044">
    <property type="entry name" value="Nucleotide-diphossugar_trans"/>
</dbReference>
<dbReference type="InterPro" id="IPR056818">
    <property type="entry name" value="GlmU/GlgC-like_hexapep"/>
</dbReference>
<evidence type="ECO:0000256" key="2">
    <source>
        <dbReference type="ARBA" id="ARBA00022600"/>
    </source>
</evidence>
<feature type="binding site" evidence="9">
    <location>
        <begin position="191"/>
        <end position="192"/>
    </location>
    <ligand>
        <name>alpha-D-glucose 1-phosphate</name>
        <dbReference type="ChEBI" id="CHEBI:58601"/>
    </ligand>
</feature>
<feature type="domain" description="Glucose-1-phosphate adenylyltransferase/Bifunctional protein GlmU-like C-terminal hexapeptide" evidence="11">
    <location>
        <begin position="309"/>
        <end position="411"/>
    </location>
</feature>
<feature type="domain" description="Nucleotidyl transferase" evidence="10">
    <location>
        <begin position="21"/>
        <end position="285"/>
    </location>
</feature>
<feature type="site" description="Could play a key role in the communication between the regulatory and the substrate sites" evidence="9">
    <location>
        <position position="110"/>
    </location>
</feature>
<protein>
    <recommendedName>
        <fullName evidence="9">Glucose-1-phosphate adenylyltransferase</fullName>
        <ecNumber evidence="9">2.7.7.27</ecNumber>
    </recommendedName>
    <alternativeName>
        <fullName evidence="9">ADP-glucose pyrophosphorylase</fullName>
        <shortName evidence="9">ADPGlc PPase</shortName>
    </alternativeName>
    <alternativeName>
        <fullName evidence="9">ADP-glucose synthase</fullName>
    </alternativeName>
</protein>
<dbReference type="EC" id="2.7.7.27" evidence="9"/>
<proteinExistence type="inferred from homology"/>
<evidence type="ECO:0000256" key="6">
    <source>
        <dbReference type="ARBA" id="ARBA00022840"/>
    </source>
</evidence>
<feature type="site" description="Could play a key role in the communication between the regulatory and the substrate sites" evidence="9">
    <location>
        <position position="72"/>
    </location>
</feature>
<dbReference type="GO" id="GO:0008878">
    <property type="term" value="F:glucose-1-phosphate adenylyltransferase activity"/>
    <property type="evidence" value="ECO:0007669"/>
    <property type="project" value="UniProtKB-UniRule"/>
</dbReference>
<dbReference type="UniPathway" id="UPA00164"/>
<dbReference type="PROSITE" id="PS00810">
    <property type="entry name" value="ADP_GLC_PYROPHOSPH_3"/>
    <property type="match status" value="1"/>
</dbReference>
<keyword evidence="3 9" id="KW-0808">Transferase</keyword>
<keyword evidence="13" id="KW-1185">Reference proteome</keyword>
<evidence type="ECO:0000313" key="12">
    <source>
        <dbReference type="EMBL" id="MBP3191774.1"/>
    </source>
</evidence>
<evidence type="ECO:0000256" key="8">
    <source>
        <dbReference type="ARBA" id="ARBA00023277"/>
    </source>
</evidence>
<keyword evidence="8 9" id="KW-0119">Carbohydrate metabolism</keyword>
<dbReference type="PROSITE" id="PS00809">
    <property type="entry name" value="ADP_GLC_PYROPHOSPH_2"/>
    <property type="match status" value="1"/>
</dbReference>
<evidence type="ECO:0000259" key="11">
    <source>
        <dbReference type="Pfam" id="PF24894"/>
    </source>
</evidence>
<dbReference type="RefSeq" id="WP_210510533.1">
    <property type="nucleotide sequence ID" value="NZ_JAFIDN010000002.1"/>
</dbReference>